<protein>
    <submittedName>
        <fullName evidence="3">Uncharacterized protein</fullName>
    </submittedName>
</protein>
<keyword evidence="2" id="KW-1185">Reference proteome</keyword>
<reference evidence="3" key="1">
    <citation type="submission" date="2022-11" db="UniProtKB">
        <authorList>
            <consortium name="WormBaseParasite"/>
        </authorList>
    </citation>
    <scope>IDENTIFICATION</scope>
</reference>
<proteinExistence type="predicted"/>
<name>A0A914Z3G7_9BILA</name>
<dbReference type="WBParaSite" id="PSU_v2.g4797.t1">
    <property type="protein sequence ID" value="PSU_v2.g4797.t1"/>
    <property type="gene ID" value="PSU_v2.g4797"/>
</dbReference>
<organism evidence="2 3">
    <name type="scientific">Panagrolaimus superbus</name>
    <dbReference type="NCBI Taxonomy" id="310955"/>
    <lineage>
        <taxon>Eukaryota</taxon>
        <taxon>Metazoa</taxon>
        <taxon>Ecdysozoa</taxon>
        <taxon>Nematoda</taxon>
        <taxon>Chromadorea</taxon>
        <taxon>Rhabditida</taxon>
        <taxon>Tylenchina</taxon>
        <taxon>Panagrolaimomorpha</taxon>
        <taxon>Panagrolaimoidea</taxon>
        <taxon>Panagrolaimidae</taxon>
        <taxon>Panagrolaimus</taxon>
    </lineage>
</organism>
<evidence type="ECO:0000256" key="1">
    <source>
        <dbReference type="SAM" id="MobiDB-lite"/>
    </source>
</evidence>
<dbReference type="Proteomes" id="UP000887577">
    <property type="component" value="Unplaced"/>
</dbReference>
<feature type="region of interest" description="Disordered" evidence="1">
    <location>
        <begin position="232"/>
        <end position="291"/>
    </location>
</feature>
<accession>A0A914Z3G7</accession>
<evidence type="ECO:0000313" key="2">
    <source>
        <dbReference type="Proteomes" id="UP000887577"/>
    </source>
</evidence>
<evidence type="ECO:0000313" key="3">
    <source>
        <dbReference type="WBParaSite" id="PSU_v2.g4797.t1"/>
    </source>
</evidence>
<sequence>MTRDEWEREDFFKFFTLLFQKRKVVPKVKKEWSEEDLYYAIDHGTVQEVMEIAGTLHASKKYTKEVRNRIYDQLVYVRELWHADPQPPKNNKLTLKVFGGTPWRYFHDFLRRKEFYNMEYLLMPTSSNGYMIYVVEVKPGNLATKRIKEYGIVDEKKNYMPCDCSFENLIVLCSRCNNYIQKQECLGNSEHKFFQRNLRCFKIEHGKEMKEILEPETVSLIMVQEESIDQKNGGIRRFDRNQDARKSSRRNRTPLPSIKNSDDNKSLQSQNEFNDDPELITENIPQRPPPRYQPRFDDFIDPYSPIIKQPIHQEPEENNRGEEVKVCDFAGGFFWSLASPRFSKIF</sequence>
<feature type="compositionally biased region" description="Basic and acidic residues" evidence="1">
    <location>
        <begin position="236"/>
        <end position="246"/>
    </location>
</feature>
<dbReference type="AlphaFoldDB" id="A0A914Z3G7"/>